<protein>
    <recommendedName>
        <fullName evidence="19">Bifunctional NAD(P)H-hydrate repair enzyme</fullName>
    </recommendedName>
    <alternativeName>
        <fullName evidence="19">Nicotinamide nucleotide repair protein</fullName>
    </alternativeName>
    <domain>
        <recommendedName>
            <fullName evidence="19">ADP-dependent (S)-NAD(P)H-hydrate dehydratase</fullName>
            <ecNumber evidence="19">4.2.1.136</ecNumber>
        </recommendedName>
        <alternativeName>
            <fullName evidence="19">ADP-dependent NAD(P)HX dehydratase</fullName>
        </alternativeName>
    </domain>
    <domain>
        <recommendedName>
            <fullName evidence="19">NAD(P)H-hydrate epimerase</fullName>
            <ecNumber evidence="19">5.1.99.6</ecNumber>
        </recommendedName>
    </domain>
</protein>
<dbReference type="InterPro" id="IPR017953">
    <property type="entry name" value="Carbohydrate_kinase_pred_CS"/>
</dbReference>
<dbReference type="HAMAP" id="MF_01966">
    <property type="entry name" value="NADHX_epimerase"/>
    <property type="match status" value="1"/>
</dbReference>
<keyword evidence="10 17" id="KW-0520">NAD</keyword>
<comment type="function">
    <text evidence="17">Catalyzes the dehydration of the S-form of NAD(P)HX at the expense of ADP, which is converted to AMP. Together with NAD(P)HX epimerase, which catalyzes the epimerization of the S- and R-forms, the enzyme allows the repair of both epimers of NAD(P)HX, a damaged form of NAD(P)H that is a result of enzymatic or heat-dependent hydration.</text>
</comment>
<keyword evidence="9 18" id="KW-0630">Potassium</keyword>
<organism evidence="22 23">
    <name type="scientific">Pseudopedobacter saltans</name>
    <dbReference type="NCBI Taxonomy" id="151895"/>
    <lineage>
        <taxon>Bacteria</taxon>
        <taxon>Pseudomonadati</taxon>
        <taxon>Bacteroidota</taxon>
        <taxon>Sphingobacteriia</taxon>
        <taxon>Sphingobacteriales</taxon>
        <taxon>Sphingobacteriaceae</taxon>
        <taxon>Pseudopedobacter</taxon>
    </lineage>
</organism>
<dbReference type="NCBIfam" id="TIGR00197">
    <property type="entry name" value="yjeF_nterm"/>
    <property type="match status" value="1"/>
</dbReference>
<gene>
    <name evidence="17" type="primary">nnrD</name>
    <name evidence="18" type="synonym">nnrE</name>
    <name evidence="22" type="ORF">DI598_03960</name>
</gene>
<feature type="binding site" evidence="17">
    <location>
        <position position="366"/>
    </location>
    <ligand>
        <name>(6S)-NADPHX</name>
        <dbReference type="ChEBI" id="CHEBI:64076"/>
    </ligand>
</feature>
<feature type="binding site" evidence="17">
    <location>
        <begin position="401"/>
        <end position="405"/>
    </location>
    <ligand>
        <name>AMP</name>
        <dbReference type="ChEBI" id="CHEBI:456215"/>
    </ligand>
</feature>
<evidence type="ECO:0000256" key="14">
    <source>
        <dbReference type="ARBA" id="ARBA00025153"/>
    </source>
</evidence>
<feature type="binding site" evidence="18">
    <location>
        <begin position="129"/>
        <end position="135"/>
    </location>
    <ligand>
        <name>(6S)-NADPHX</name>
        <dbReference type="ChEBI" id="CHEBI:64076"/>
    </ligand>
</feature>
<feature type="binding site" evidence="18">
    <location>
        <begin position="57"/>
        <end position="61"/>
    </location>
    <ligand>
        <name>(6S)-NADPHX</name>
        <dbReference type="ChEBI" id="CHEBI:64076"/>
    </ligand>
</feature>
<dbReference type="Proteomes" id="UP000249645">
    <property type="component" value="Unassembled WGS sequence"/>
</dbReference>
<dbReference type="SUPFAM" id="SSF64153">
    <property type="entry name" value="YjeF N-terminal domain-like"/>
    <property type="match status" value="1"/>
</dbReference>
<dbReference type="HAMAP" id="MF_01965">
    <property type="entry name" value="NADHX_dehydratase"/>
    <property type="match status" value="1"/>
</dbReference>
<comment type="similarity">
    <text evidence="18">Belongs to the NnrE/AIBP family.</text>
</comment>
<name>A0A2W5HBU5_9SPHI</name>
<dbReference type="AlphaFoldDB" id="A0A2W5HBU5"/>
<feature type="binding site" evidence="17">
    <location>
        <position position="430"/>
    </location>
    <ligand>
        <name>(6S)-NADPHX</name>
        <dbReference type="ChEBI" id="CHEBI:64076"/>
    </ligand>
</feature>
<keyword evidence="6 17" id="KW-0547">Nucleotide-binding</keyword>
<dbReference type="NCBIfam" id="TIGR00196">
    <property type="entry name" value="yjeF_cterm"/>
    <property type="match status" value="1"/>
</dbReference>
<dbReference type="Pfam" id="PF01256">
    <property type="entry name" value="Carb_kinase"/>
    <property type="match status" value="1"/>
</dbReference>
<feature type="binding site" evidence="18">
    <location>
        <position position="125"/>
    </location>
    <ligand>
        <name>K(+)</name>
        <dbReference type="ChEBI" id="CHEBI:29103"/>
    </ligand>
</feature>
<evidence type="ECO:0000313" key="22">
    <source>
        <dbReference type="EMBL" id="PZP51139.1"/>
    </source>
</evidence>
<evidence type="ECO:0000256" key="9">
    <source>
        <dbReference type="ARBA" id="ARBA00022958"/>
    </source>
</evidence>
<feature type="binding site" evidence="18">
    <location>
        <position position="158"/>
    </location>
    <ligand>
        <name>(6S)-NADPHX</name>
        <dbReference type="ChEBI" id="CHEBI:64076"/>
    </ligand>
</feature>
<evidence type="ECO:0000256" key="15">
    <source>
        <dbReference type="ARBA" id="ARBA00048238"/>
    </source>
</evidence>
<dbReference type="GO" id="GO:0046496">
    <property type="term" value="P:nicotinamide nucleotide metabolic process"/>
    <property type="evidence" value="ECO:0007669"/>
    <property type="project" value="UniProtKB-UniRule"/>
</dbReference>
<evidence type="ECO:0000256" key="8">
    <source>
        <dbReference type="ARBA" id="ARBA00022857"/>
    </source>
</evidence>
<feature type="domain" description="YjeF C-terminal" evidence="20">
    <location>
        <begin position="225"/>
        <end position="489"/>
    </location>
</feature>
<evidence type="ECO:0000256" key="1">
    <source>
        <dbReference type="ARBA" id="ARBA00000013"/>
    </source>
</evidence>
<feature type="binding site" evidence="17">
    <location>
        <position position="260"/>
    </location>
    <ligand>
        <name>(6S)-NADPHX</name>
        <dbReference type="ChEBI" id="CHEBI:64076"/>
    </ligand>
</feature>
<dbReference type="Gene3D" id="3.40.50.10260">
    <property type="entry name" value="YjeF N-terminal domain"/>
    <property type="match status" value="1"/>
</dbReference>
<evidence type="ECO:0000256" key="4">
    <source>
        <dbReference type="ARBA" id="ARBA00009524"/>
    </source>
</evidence>
<comment type="catalytic activity">
    <reaction evidence="16 17 19">
        <text>(6S)-NADPHX + ADP = AMP + phosphate + NADPH + H(+)</text>
        <dbReference type="Rhea" id="RHEA:32235"/>
        <dbReference type="ChEBI" id="CHEBI:15378"/>
        <dbReference type="ChEBI" id="CHEBI:43474"/>
        <dbReference type="ChEBI" id="CHEBI:57783"/>
        <dbReference type="ChEBI" id="CHEBI:64076"/>
        <dbReference type="ChEBI" id="CHEBI:456215"/>
        <dbReference type="ChEBI" id="CHEBI:456216"/>
        <dbReference type="EC" id="4.2.1.136"/>
    </reaction>
</comment>
<dbReference type="InterPro" id="IPR036652">
    <property type="entry name" value="YjeF_N_dom_sf"/>
</dbReference>
<dbReference type="Pfam" id="PF03853">
    <property type="entry name" value="YjeF_N"/>
    <property type="match status" value="1"/>
</dbReference>
<evidence type="ECO:0000259" key="20">
    <source>
        <dbReference type="PROSITE" id="PS51383"/>
    </source>
</evidence>
<accession>A0A2W5HBU5</accession>
<evidence type="ECO:0000256" key="18">
    <source>
        <dbReference type="HAMAP-Rule" id="MF_01966"/>
    </source>
</evidence>
<dbReference type="PANTHER" id="PTHR12592">
    <property type="entry name" value="ATP-DEPENDENT (S)-NAD(P)H-HYDRATE DEHYDRATASE FAMILY MEMBER"/>
    <property type="match status" value="1"/>
</dbReference>
<keyword evidence="5 18" id="KW-0479">Metal-binding</keyword>
<feature type="binding site" evidence="18">
    <location>
        <position position="161"/>
    </location>
    <ligand>
        <name>K(+)</name>
        <dbReference type="ChEBI" id="CHEBI:29103"/>
    </ligand>
</feature>
<evidence type="ECO:0000256" key="13">
    <source>
        <dbReference type="ARBA" id="ARBA00023268"/>
    </source>
</evidence>
<dbReference type="GO" id="GO:0110051">
    <property type="term" value="P:metabolite repair"/>
    <property type="evidence" value="ECO:0007669"/>
    <property type="project" value="TreeGrafter"/>
</dbReference>
<dbReference type="EC" id="4.2.1.136" evidence="19"/>
<comment type="caution">
    <text evidence="18">Lacks conserved residue(s) required for the propagation of feature annotation.</text>
</comment>
<dbReference type="PROSITE" id="PS51383">
    <property type="entry name" value="YJEF_C_3"/>
    <property type="match status" value="1"/>
</dbReference>
<dbReference type="EMBL" id="QFOI01000041">
    <property type="protein sequence ID" value="PZP51139.1"/>
    <property type="molecule type" value="Genomic_DNA"/>
</dbReference>
<comment type="subunit">
    <text evidence="17">Homotetramer.</text>
</comment>
<comment type="cofactor">
    <cofactor evidence="17">
        <name>Mg(2+)</name>
        <dbReference type="ChEBI" id="CHEBI:18420"/>
    </cofactor>
</comment>
<keyword evidence="11 18" id="KW-0413">Isomerase</keyword>
<comment type="catalytic activity">
    <reaction evidence="15 17 19">
        <text>(6S)-NADHX + ADP = AMP + phosphate + NADH + H(+)</text>
        <dbReference type="Rhea" id="RHEA:32223"/>
        <dbReference type="ChEBI" id="CHEBI:15378"/>
        <dbReference type="ChEBI" id="CHEBI:43474"/>
        <dbReference type="ChEBI" id="CHEBI:57945"/>
        <dbReference type="ChEBI" id="CHEBI:64074"/>
        <dbReference type="ChEBI" id="CHEBI:456215"/>
        <dbReference type="ChEBI" id="CHEBI:456216"/>
        <dbReference type="EC" id="4.2.1.136"/>
    </reaction>
</comment>
<evidence type="ECO:0000256" key="2">
    <source>
        <dbReference type="ARBA" id="ARBA00000909"/>
    </source>
</evidence>
<comment type="function">
    <text evidence="18">Catalyzes the epimerization of the S- and R-forms of NAD(P)HX, a damaged form of NAD(P)H that is a result of enzymatic or heat-dependent hydration. This is a prerequisite for the S-specific NAD(P)H-hydrate dehydratase to allow the repair of both epimers of NAD(P)HX.</text>
</comment>
<sequence length="493" mass="53871">MQLFNAKQIREWDAFTIAHEPIRSIDLMERAAQACVEEIGKIFREKECFYIFCGKGNNGGDGLAIARLLYQKGREVTVFVVGSEKEGSSDFLTNEDRLKDIPIAVSFFKDRNYFPDIPYNAIVIDAIFGSGLNKPLKGFVAELVTFLNGVSNIKIAIDVPSGMYLDESSKNNIVLKADYTFTFQQLKFCFLLAENAPFLGKLSVLDIGLSKEYQPQESSILEIVDLPFVQKIYKPRNIYGHKGTFGHALLVAGNKGKMGAAVLAALGCLKSGVGLLTCNIPETESLIFPIAIPEAMTVWRNEEIDFEKYKSIGVGPGLGIAETSILKKILDNAKSPLVLDADALNMIALNPEWLSLIPANSILSPHPKEFERLFGKQENEVARIRKALEISKQYDFMIILKGHYTLVANQGKGFFNTTGNAGMATGGSGDTLTGILTSLLAQGYSGLEGAILGVFIHGLAGDLALTTESEESLLPSDISNFLGSAFQKVNARR</sequence>
<dbReference type="InterPro" id="IPR030677">
    <property type="entry name" value="Nnr"/>
</dbReference>
<keyword evidence="7 17" id="KW-0067">ATP-binding</keyword>
<comment type="similarity">
    <text evidence="17">Belongs to the NnrD/CARKD family.</text>
</comment>
<evidence type="ECO:0000256" key="19">
    <source>
        <dbReference type="PIRNR" id="PIRNR017184"/>
    </source>
</evidence>
<feature type="binding site" evidence="17">
    <location>
        <position position="317"/>
    </location>
    <ligand>
        <name>(6S)-NADPHX</name>
        <dbReference type="ChEBI" id="CHEBI:64076"/>
    </ligand>
</feature>
<evidence type="ECO:0000256" key="16">
    <source>
        <dbReference type="ARBA" id="ARBA00049209"/>
    </source>
</evidence>
<keyword evidence="8 17" id="KW-0521">NADP</keyword>
<evidence type="ECO:0000313" key="23">
    <source>
        <dbReference type="Proteomes" id="UP000249645"/>
    </source>
</evidence>
<evidence type="ECO:0000256" key="11">
    <source>
        <dbReference type="ARBA" id="ARBA00023235"/>
    </source>
</evidence>
<evidence type="ECO:0000259" key="21">
    <source>
        <dbReference type="PROSITE" id="PS51385"/>
    </source>
</evidence>
<comment type="similarity">
    <text evidence="3 19">In the N-terminal section; belongs to the NnrE/AIBP family.</text>
</comment>
<comment type="catalytic activity">
    <reaction evidence="1 18 19">
        <text>(6R)-NADHX = (6S)-NADHX</text>
        <dbReference type="Rhea" id="RHEA:32215"/>
        <dbReference type="ChEBI" id="CHEBI:64074"/>
        <dbReference type="ChEBI" id="CHEBI:64075"/>
        <dbReference type="EC" id="5.1.99.6"/>
    </reaction>
</comment>
<evidence type="ECO:0000256" key="7">
    <source>
        <dbReference type="ARBA" id="ARBA00022840"/>
    </source>
</evidence>
<dbReference type="SUPFAM" id="SSF53613">
    <property type="entry name" value="Ribokinase-like"/>
    <property type="match status" value="1"/>
</dbReference>
<evidence type="ECO:0000256" key="5">
    <source>
        <dbReference type="ARBA" id="ARBA00022723"/>
    </source>
</evidence>
<comment type="similarity">
    <text evidence="4 19">In the C-terminal section; belongs to the NnrD/CARKD family.</text>
</comment>
<dbReference type="InterPro" id="IPR029056">
    <property type="entry name" value="Ribokinase-like"/>
</dbReference>
<evidence type="ECO:0000256" key="3">
    <source>
        <dbReference type="ARBA" id="ARBA00006001"/>
    </source>
</evidence>
<evidence type="ECO:0000256" key="6">
    <source>
        <dbReference type="ARBA" id="ARBA00022741"/>
    </source>
</evidence>
<dbReference type="InterPro" id="IPR000631">
    <property type="entry name" value="CARKD"/>
</dbReference>
<keyword evidence="13" id="KW-0511">Multifunctional enzyme</keyword>
<proteinExistence type="inferred from homology"/>
<comment type="catalytic activity">
    <reaction evidence="2 18 19">
        <text>(6R)-NADPHX = (6S)-NADPHX</text>
        <dbReference type="Rhea" id="RHEA:32227"/>
        <dbReference type="ChEBI" id="CHEBI:64076"/>
        <dbReference type="ChEBI" id="CHEBI:64077"/>
        <dbReference type="EC" id="5.1.99.6"/>
    </reaction>
</comment>
<reference evidence="22 23" key="1">
    <citation type="submission" date="2017-11" db="EMBL/GenBank/DDBJ databases">
        <title>Infants hospitalized years apart are colonized by the same room-sourced microbial strains.</title>
        <authorList>
            <person name="Brooks B."/>
            <person name="Olm M.R."/>
            <person name="Firek B.A."/>
            <person name="Baker R."/>
            <person name="Thomas B.C."/>
            <person name="Morowitz M.J."/>
            <person name="Banfield J.F."/>
        </authorList>
    </citation>
    <scope>NUCLEOTIDE SEQUENCE [LARGE SCALE GENOMIC DNA]</scope>
    <source>
        <strain evidence="22">S2_009_000_R2_76</strain>
    </source>
</reference>
<dbReference type="GO" id="GO:0005524">
    <property type="term" value="F:ATP binding"/>
    <property type="evidence" value="ECO:0007669"/>
    <property type="project" value="UniProtKB-UniRule"/>
</dbReference>
<feature type="binding site" evidence="17">
    <location>
        <position position="429"/>
    </location>
    <ligand>
        <name>AMP</name>
        <dbReference type="ChEBI" id="CHEBI:456215"/>
    </ligand>
</feature>
<keyword evidence="12 17" id="KW-0456">Lyase</keyword>
<comment type="cofactor">
    <cofactor evidence="18 19">
        <name>K(+)</name>
        <dbReference type="ChEBI" id="CHEBI:29103"/>
    </cofactor>
    <text evidence="18 19">Binds 1 potassium ion per subunit.</text>
</comment>
<dbReference type="PROSITE" id="PS51385">
    <property type="entry name" value="YJEF_N"/>
    <property type="match status" value="1"/>
</dbReference>
<evidence type="ECO:0000256" key="17">
    <source>
        <dbReference type="HAMAP-Rule" id="MF_01965"/>
    </source>
</evidence>
<dbReference type="EC" id="5.1.99.6" evidence="19"/>
<dbReference type="PANTHER" id="PTHR12592:SF0">
    <property type="entry name" value="ATP-DEPENDENT (S)-NAD(P)H-HYDRATE DEHYDRATASE"/>
    <property type="match status" value="1"/>
</dbReference>
<comment type="caution">
    <text evidence="22">The sequence shown here is derived from an EMBL/GenBank/DDBJ whole genome shotgun (WGS) entry which is preliminary data.</text>
</comment>
<dbReference type="CDD" id="cd01171">
    <property type="entry name" value="YXKO-related"/>
    <property type="match status" value="1"/>
</dbReference>
<dbReference type="GO" id="GO:0052855">
    <property type="term" value="F:ADP-dependent NAD(P)H-hydrate dehydratase activity"/>
    <property type="evidence" value="ECO:0007669"/>
    <property type="project" value="UniProtKB-UniRule"/>
</dbReference>
<evidence type="ECO:0000256" key="12">
    <source>
        <dbReference type="ARBA" id="ARBA00023239"/>
    </source>
</evidence>
<comment type="function">
    <text evidence="14 19">Bifunctional enzyme that catalyzes the epimerization of the S- and R-forms of NAD(P)HX and the dehydration of the S-form of NAD(P)HX at the expense of ADP, which is converted to AMP. This allows the repair of both epimers of NAD(P)HX, a damaged form of NAD(P)H that is a result of enzymatic or heat-dependent hydration.</text>
</comment>
<feature type="domain" description="YjeF N-terminal" evidence="21">
    <location>
        <begin position="9"/>
        <end position="215"/>
    </location>
</feature>
<dbReference type="GO" id="GO:0046872">
    <property type="term" value="F:metal ion binding"/>
    <property type="evidence" value="ECO:0007669"/>
    <property type="project" value="UniProtKB-UniRule"/>
</dbReference>
<evidence type="ECO:0000256" key="10">
    <source>
        <dbReference type="ARBA" id="ARBA00023027"/>
    </source>
</evidence>
<dbReference type="PROSITE" id="PS01050">
    <property type="entry name" value="YJEF_C_2"/>
    <property type="match status" value="1"/>
</dbReference>
<dbReference type="PIRSF" id="PIRSF017184">
    <property type="entry name" value="Nnr"/>
    <property type="match status" value="1"/>
</dbReference>
<dbReference type="InterPro" id="IPR004443">
    <property type="entry name" value="YjeF_N_dom"/>
</dbReference>
<dbReference type="GO" id="GO:0052856">
    <property type="term" value="F:NAD(P)HX epimerase activity"/>
    <property type="evidence" value="ECO:0007669"/>
    <property type="project" value="UniProtKB-UniRule"/>
</dbReference>
<dbReference type="Gene3D" id="3.40.1190.20">
    <property type="match status" value="1"/>
</dbReference>
<feature type="binding site" evidence="18">
    <location>
        <position position="58"/>
    </location>
    <ligand>
        <name>K(+)</name>
        <dbReference type="ChEBI" id="CHEBI:29103"/>
    </ligand>
</feature>